<evidence type="ECO:0000256" key="2">
    <source>
        <dbReference type="SAM" id="Phobius"/>
    </source>
</evidence>
<dbReference type="SUPFAM" id="SSF101262">
    <property type="entry name" value="Methenyltetrahydrofolate cyclohydrolase-like"/>
    <property type="match status" value="1"/>
</dbReference>
<sequence length="212" mass="22129">MSELLKDMSVEQFIAVTESDAPAPGGGSVSALVGALGAALTAMVAGLTIGKKKYADAEAEMKEIAVKAAEIRKELVEAIDKDSSSFNEFMAAMGMPKDTDEQKAARTAAMQSGLKSAAQVPYSVAETAAKIFPLAKAVIERGNTNAVTDGLVAAMAARTAVIGAGLNVKINLGSIKDEAFVAEYTAKVKKLDDEAVKLEKEIFALSELTDRL</sequence>
<keyword evidence="2" id="KW-1133">Transmembrane helix</keyword>
<keyword evidence="5" id="KW-1185">Reference proteome</keyword>
<dbReference type="Gene3D" id="1.20.120.680">
    <property type="entry name" value="Formiminotetrahydrofolate cyclodeaminase monomer, up-and-down helical bundle"/>
    <property type="match status" value="1"/>
</dbReference>
<feature type="coiled-coil region" evidence="1">
    <location>
        <begin position="181"/>
        <end position="208"/>
    </location>
</feature>
<dbReference type="InterPro" id="IPR036178">
    <property type="entry name" value="Formintransfe-cycloase-like_sf"/>
</dbReference>
<feature type="domain" description="Cyclodeaminase/cyclohydrolase" evidence="3">
    <location>
        <begin position="9"/>
        <end position="189"/>
    </location>
</feature>
<keyword evidence="1" id="KW-0175">Coiled coil</keyword>
<protein>
    <submittedName>
        <fullName evidence="4">Formiminotetrahydrofolate cyclodeaminase</fullName>
    </submittedName>
</protein>
<keyword evidence="2" id="KW-0812">Transmembrane</keyword>
<gene>
    <name evidence="4" type="ORF">J2S20_000562</name>
</gene>
<accession>A0AAE3V9M6</accession>
<dbReference type="InterPro" id="IPR007044">
    <property type="entry name" value="Cyclodeamin/CycHdrlase"/>
</dbReference>
<proteinExistence type="predicted"/>
<reference evidence="4" key="1">
    <citation type="submission" date="2023-07" db="EMBL/GenBank/DDBJ databases">
        <title>Genomic Encyclopedia of Type Strains, Phase IV (KMG-IV): sequencing the most valuable type-strain genomes for metagenomic binning, comparative biology and taxonomic classification.</title>
        <authorList>
            <person name="Goeker M."/>
        </authorList>
    </citation>
    <scope>NUCLEOTIDE SEQUENCE</scope>
    <source>
        <strain evidence="4">DSM 19659</strain>
    </source>
</reference>
<evidence type="ECO:0000256" key="1">
    <source>
        <dbReference type="SAM" id="Coils"/>
    </source>
</evidence>
<feature type="coiled-coil region" evidence="1">
    <location>
        <begin position="54"/>
        <end position="81"/>
    </location>
</feature>
<dbReference type="Proteomes" id="UP001241537">
    <property type="component" value="Unassembled WGS sequence"/>
</dbReference>
<dbReference type="RefSeq" id="WP_307253061.1">
    <property type="nucleotide sequence ID" value="NZ_JAUSTO010000003.1"/>
</dbReference>
<feature type="transmembrane region" description="Helical" evidence="2">
    <location>
        <begin position="29"/>
        <end position="49"/>
    </location>
</feature>
<evidence type="ECO:0000313" key="4">
    <source>
        <dbReference type="EMBL" id="MDQ0151880.1"/>
    </source>
</evidence>
<evidence type="ECO:0000313" key="5">
    <source>
        <dbReference type="Proteomes" id="UP001241537"/>
    </source>
</evidence>
<dbReference type="EMBL" id="JAUSTO010000003">
    <property type="protein sequence ID" value="MDQ0151880.1"/>
    <property type="molecule type" value="Genomic_DNA"/>
</dbReference>
<dbReference type="AlphaFoldDB" id="A0AAE3V9M6"/>
<comment type="caution">
    <text evidence="4">The sequence shown here is derived from an EMBL/GenBank/DDBJ whole genome shotgun (WGS) entry which is preliminary data.</text>
</comment>
<organism evidence="4 5">
    <name type="scientific">Moryella indoligenes</name>
    <dbReference type="NCBI Taxonomy" id="371674"/>
    <lineage>
        <taxon>Bacteria</taxon>
        <taxon>Bacillati</taxon>
        <taxon>Bacillota</taxon>
        <taxon>Clostridia</taxon>
        <taxon>Lachnospirales</taxon>
        <taxon>Lachnospiraceae</taxon>
        <taxon>Moryella</taxon>
    </lineage>
</organism>
<dbReference type="GO" id="GO:0003824">
    <property type="term" value="F:catalytic activity"/>
    <property type="evidence" value="ECO:0007669"/>
    <property type="project" value="InterPro"/>
</dbReference>
<name>A0AAE3V9M6_9FIRM</name>
<evidence type="ECO:0000259" key="3">
    <source>
        <dbReference type="Pfam" id="PF04961"/>
    </source>
</evidence>
<dbReference type="Pfam" id="PF04961">
    <property type="entry name" value="FTCD_C"/>
    <property type="match status" value="1"/>
</dbReference>
<keyword evidence="2" id="KW-0472">Membrane</keyword>